<evidence type="ECO:0000256" key="1">
    <source>
        <dbReference type="SAM" id="MobiDB-lite"/>
    </source>
</evidence>
<dbReference type="EMBL" id="FNVQ01000001">
    <property type="protein sequence ID" value="SEG13049.1"/>
    <property type="molecule type" value="Genomic_DNA"/>
</dbReference>
<reference evidence="3 4" key="1">
    <citation type="submission" date="2016-10" db="EMBL/GenBank/DDBJ databases">
        <authorList>
            <person name="de Groot N.N."/>
        </authorList>
    </citation>
    <scope>NUCLEOTIDE SEQUENCE [LARGE SCALE GENOMIC DNA]</scope>
    <source>
        <strain evidence="3 4">DSM 22012</strain>
    </source>
</reference>
<name>A0A1H5XMQ1_9GAMM</name>
<evidence type="ECO:0000259" key="2">
    <source>
        <dbReference type="Pfam" id="PF17948"/>
    </source>
</evidence>
<dbReference type="InterPro" id="IPR040480">
    <property type="entry name" value="DnaT_DNA_bind"/>
</dbReference>
<dbReference type="Gene3D" id="1.10.8.1180">
    <property type="match status" value="1"/>
</dbReference>
<gene>
    <name evidence="3" type="ORF">SAMN05444390_1011441</name>
</gene>
<feature type="compositionally biased region" description="Basic and acidic residues" evidence="1">
    <location>
        <begin position="96"/>
        <end position="127"/>
    </location>
</feature>
<evidence type="ECO:0000313" key="4">
    <source>
        <dbReference type="Proteomes" id="UP000236745"/>
    </source>
</evidence>
<proteinExistence type="predicted"/>
<dbReference type="Pfam" id="PF13730">
    <property type="entry name" value="HTH_36"/>
    <property type="match status" value="1"/>
</dbReference>
<evidence type="ECO:0000313" key="3">
    <source>
        <dbReference type="EMBL" id="SEG13049.1"/>
    </source>
</evidence>
<organism evidence="3 4">
    <name type="scientific">Marinobacterium lutimaris</name>
    <dbReference type="NCBI Taxonomy" id="568106"/>
    <lineage>
        <taxon>Bacteria</taxon>
        <taxon>Pseudomonadati</taxon>
        <taxon>Pseudomonadota</taxon>
        <taxon>Gammaproteobacteria</taxon>
        <taxon>Oceanospirillales</taxon>
        <taxon>Oceanospirillaceae</taxon>
        <taxon>Marinobacterium</taxon>
    </lineage>
</organism>
<dbReference type="AlphaFoldDB" id="A0A1H5XMQ1"/>
<dbReference type="Gene3D" id="1.10.10.10">
    <property type="entry name" value="Winged helix-like DNA-binding domain superfamily/Winged helix DNA-binding domain"/>
    <property type="match status" value="1"/>
</dbReference>
<dbReference type="InterPro" id="IPR036390">
    <property type="entry name" value="WH_DNA-bd_sf"/>
</dbReference>
<accession>A0A1H5XMQ1</accession>
<dbReference type="SUPFAM" id="SSF46785">
    <property type="entry name" value="Winged helix' DNA-binding domain"/>
    <property type="match status" value="1"/>
</dbReference>
<sequence length="283" mass="31511">MVLMVEALQARIGNPGRKLVLIKLADNANDKGECWPSYQHVADQCEMGRSTVKAHIKALAAAGFIKVTARNDGKSSNAYLLTIKKGDANLTGSKPDPVKDEPGQDSDTPRSDSDPLTRSDLDPRTSHSPEPVIEDDDARTHEAAGAVDSDHIPADQLPDHEQRLFDQPSEQSSVVPFRKAVDPRKFPMSWDWEPHAQFAEHCRLARLDLSKFEPEQSETILAEFRSYWIGQNLEQTQSQWEHKLRTRLQMILAKKGGKPPAGPDGTGVDFDDDQWIDGVDEVL</sequence>
<feature type="domain" description="DnaT DNA-binding" evidence="2">
    <location>
        <begin position="186"/>
        <end position="255"/>
    </location>
</feature>
<dbReference type="InterPro" id="IPR036388">
    <property type="entry name" value="WH-like_DNA-bd_sf"/>
</dbReference>
<dbReference type="Pfam" id="PF17948">
    <property type="entry name" value="DnaT"/>
    <property type="match status" value="1"/>
</dbReference>
<protein>
    <submittedName>
        <fullName evidence="3">Helix-turn-helix domain-containing protein</fullName>
    </submittedName>
</protein>
<feature type="region of interest" description="Disordered" evidence="1">
    <location>
        <begin position="87"/>
        <end position="143"/>
    </location>
</feature>
<keyword evidence="4" id="KW-1185">Reference proteome</keyword>
<dbReference type="Proteomes" id="UP000236745">
    <property type="component" value="Unassembled WGS sequence"/>
</dbReference>